<evidence type="ECO:0000256" key="2">
    <source>
        <dbReference type="ARBA" id="ARBA00023157"/>
    </source>
</evidence>
<feature type="region of interest" description="Disordered" evidence="3">
    <location>
        <begin position="1"/>
        <end position="26"/>
    </location>
</feature>
<keyword evidence="6" id="KW-1185">Reference proteome</keyword>
<feature type="region of interest" description="Disordered" evidence="3">
    <location>
        <begin position="281"/>
        <end position="305"/>
    </location>
</feature>
<feature type="domain" description="LamG-like jellyroll fold" evidence="4">
    <location>
        <begin position="1173"/>
        <end position="1315"/>
    </location>
</feature>
<feature type="compositionally biased region" description="Polar residues" evidence="3">
    <location>
        <begin position="286"/>
        <end position="296"/>
    </location>
</feature>
<dbReference type="InterPro" id="IPR013320">
    <property type="entry name" value="ConA-like_dom_sf"/>
</dbReference>
<proteinExistence type="predicted"/>
<accession>A0A9W4DLN0</accession>
<dbReference type="Gene3D" id="2.60.120.200">
    <property type="match status" value="1"/>
</dbReference>
<name>A0A9W4DLN0_9ACTN</name>
<gene>
    <name evidence="5" type="ORF">SCOCK_160066</name>
</gene>
<organism evidence="5 6">
    <name type="scientific">Actinacidiphila cocklensis</name>
    <dbReference type="NCBI Taxonomy" id="887465"/>
    <lineage>
        <taxon>Bacteria</taxon>
        <taxon>Bacillati</taxon>
        <taxon>Actinomycetota</taxon>
        <taxon>Actinomycetes</taxon>
        <taxon>Kitasatosporales</taxon>
        <taxon>Streptomycetaceae</taxon>
        <taxon>Actinacidiphila</taxon>
    </lineage>
</organism>
<evidence type="ECO:0000313" key="5">
    <source>
        <dbReference type="EMBL" id="CAG6392284.1"/>
    </source>
</evidence>
<evidence type="ECO:0000256" key="3">
    <source>
        <dbReference type="SAM" id="MobiDB-lite"/>
    </source>
</evidence>
<feature type="compositionally biased region" description="Low complexity" evidence="3">
    <location>
        <begin position="60"/>
        <end position="83"/>
    </location>
</feature>
<dbReference type="RefSeq" id="WP_251486556.1">
    <property type="nucleotide sequence ID" value="NZ_CAJSLV010000044.1"/>
</dbReference>
<keyword evidence="2" id="KW-1015">Disulfide bond</keyword>
<dbReference type="SUPFAM" id="SSF49899">
    <property type="entry name" value="Concanavalin A-like lectins/glucanases"/>
    <property type="match status" value="1"/>
</dbReference>
<dbReference type="InterPro" id="IPR006558">
    <property type="entry name" value="LamG-like"/>
</dbReference>
<feature type="compositionally biased region" description="Basic residues" evidence="3">
    <location>
        <begin position="14"/>
        <end position="24"/>
    </location>
</feature>
<evidence type="ECO:0000259" key="4">
    <source>
        <dbReference type="SMART" id="SM00560"/>
    </source>
</evidence>
<dbReference type="Proteomes" id="UP001152519">
    <property type="component" value="Unassembled WGS sequence"/>
</dbReference>
<keyword evidence="1" id="KW-0732">Signal</keyword>
<evidence type="ECO:0000256" key="1">
    <source>
        <dbReference type="ARBA" id="ARBA00022729"/>
    </source>
</evidence>
<evidence type="ECO:0000313" key="6">
    <source>
        <dbReference type="Proteomes" id="UP001152519"/>
    </source>
</evidence>
<sequence>MGGIGMSAEGTNRAGRRQRRRRGRFGGGPLGALLALALAGSALTGIAGTAHADGTRSGGSDAAQLPADADATARAQAQAQSSDEPVVVDELTTAYAQTVANPDGTLTETSSAAPVRAKVNGGWAPVDAGLQAGSDGTLSTKASVNKLTLSGGGTAPLATLTSPGGATLAITMPFALPAPTVHGDTAHYPDVLPDVDLDVTANEIGGIREILVVKTAEAASNPALATLHLATSGAGLTMQADAAGNLQAVDAAGNPAFVAPAPMMWDSSGAATAAPAAKSGADATALATTEAGSDPSTPEGPGTGARTAAIPVTAAAAGVDLRPVAGMLSGSDTHYPVFIDPSYIPWDPGSPTWTWIQSAYPSSSDNYGTYGTSHSSQPGVGICGTYPGGGSCSPADKERSYFQFNTSTLVSHNDIVGTAVLNLTQTYSADWSCTNKYGLKLYYSHDTIGHGTTWSSHPADTYTGLTDNVGGTGSSGCMGDVPFAYTVTSTVKTAVESGNWNNITFGVYGDESDANGLKRLSNQATLAITYDHTPNVPTGMTSTPLPHNASTGSTSPCYAATNPTADAFVGKPAGTTGLVLKATVSSPTSPAQPVRGDFSVWDDSVTGTPVTPHGSGYSSGYASSGSQVSFTVPQGDFTDGHAYGWNVSANDGLASSAASGVCHFRADFSPPTVSMPTADDQVGSLSVTFPPAGNGQTTGVFVGGGGWVPFTAADPTPAVGVASGLACGRWSFDPELADAAWQCGANLPGSSGLAVFPGHWGTNILYVQFEDRAGNLSGIATYAFYVPWNPHGPAPVFGDTTGDGSADIVAAGNTDGGLYEYTVPGNTQATSPATSFGAKAADSPAGDAWKNYRITHRGSLRGGLNVDDLIVHKDGSPELDFYYNPGNTATDGRFDKKSPLDKPACVDDGSGTYCSGYPADWSKTLQIAALGDVSSAALDAGHFRNRTGLLTTETNSAGDAALWFYPTVSDGTLGRPVRLAATGWKNLDLISPGDWNASGRPGVWARDRTTGVIDAYAFTTGTLTPTDVFGDPLGYTVPTLTGISAGTQIGVLSVATAPLIGSDGDLNGDGIADLWSVATNGAITFRPGKTTGGTSATAVSSFAAALAVGATTGAADQWSLQGSGNDTGSVNPATAVGGVTWAADRTGRSPGAAVLDGSTGYLHTAGPALNTTLSYTVSAWVKLDSTAVTQTAVSQGTVNHQAFYLGYYTTTSSWYFMTTTSDAATTSFPTAHGGKATTGTWTHLTAVYDASSDIMSLYVNGVLASTAAANSTPVYNPSAPLTVGGNITLGSTSPYNQFDGSISDVRTFASALTADEVHTVFTSS</sequence>
<feature type="region of interest" description="Disordered" evidence="3">
    <location>
        <begin position="52"/>
        <end position="86"/>
    </location>
</feature>
<dbReference type="SMART" id="SM00560">
    <property type="entry name" value="LamGL"/>
    <property type="match status" value="1"/>
</dbReference>
<protein>
    <submittedName>
        <fullName evidence="5">LamGL domain-containing protein</fullName>
    </submittedName>
</protein>
<reference evidence="5" key="1">
    <citation type="submission" date="2021-05" db="EMBL/GenBank/DDBJ databases">
        <authorList>
            <person name="Arsene-Ploetze F."/>
        </authorList>
    </citation>
    <scope>NUCLEOTIDE SEQUENCE</scope>
    <source>
        <strain evidence="5">DSM 42138</strain>
    </source>
</reference>
<dbReference type="Pfam" id="PF13385">
    <property type="entry name" value="Laminin_G_3"/>
    <property type="match status" value="1"/>
</dbReference>
<dbReference type="EMBL" id="CAJSLV010000044">
    <property type="protein sequence ID" value="CAG6392284.1"/>
    <property type="molecule type" value="Genomic_DNA"/>
</dbReference>
<comment type="caution">
    <text evidence="5">The sequence shown here is derived from an EMBL/GenBank/DDBJ whole genome shotgun (WGS) entry which is preliminary data.</text>
</comment>